<gene>
    <name evidence="1" type="ORF">ACFYNZ_00950</name>
</gene>
<sequence>MPHCIVRIFEPLLRLIRPALGRHRRPEPQSAGLCVQAPVTHRSRVPAARVVHGEEIGLVRLYLVAYERRERQSRRARRRVVRLAARGIDIDPRLVNGAEVQAW</sequence>
<name>A0ABW6KJL4_9ACTN</name>
<reference evidence="1 2" key="1">
    <citation type="submission" date="2024-10" db="EMBL/GenBank/DDBJ databases">
        <title>The Natural Products Discovery Center: Release of the First 8490 Sequenced Strains for Exploring Actinobacteria Biosynthetic Diversity.</title>
        <authorList>
            <person name="Kalkreuter E."/>
            <person name="Kautsar S.A."/>
            <person name="Yang D."/>
            <person name="Bader C.D."/>
            <person name="Teijaro C.N."/>
            <person name="Fluegel L."/>
            <person name="Davis C.M."/>
            <person name="Simpson J.R."/>
            <person name="Lauterbach L."/>
            <person name="Steele A.D."/>
            <person name="Gui C."/>
            <person name="Meng S."/>
            <person name="Li G."/>
            <person name="Viehrig K."/>
            <person name="Ye F."/>
            <person name="Su P."/>
            <person name="Kiefer A.F."/>
            <person name="Nichols A."/>
            <person name="Cepeda A.J."/>
            <person name="Yan W."/>
            <person name="Fan B."/>
            <person name="Jiang Y."/>
            <person name="Adhikari A."/>
            <person name="Zheng C.-J."/>
            <person name="Schuster L."/>
            <person name="Cowan T.M."/>
            <person name="Smanski M.J."/>
            <person name="Chevrette M.G."/>
            <person name="De Carvalho L.P.S."/>
            <person name="Shen B."/>
        </authorList>
    </citation>
    <scope>NUCLEOTIDE SEQUENCE [LARGE SCALE GENOMIC DNA]</scope>
    <source>
        <strain evidence="1 2">NPDC007147</strain>
    </source>
</reference>
<dbReference type="EMBL" id="JBIAFJ010000001">
    <property type="protein sequence ID" value="MFE9168095.1"/>
    <property type="molecule type" value="Genomic_DNA"/>
</dbReference>
<accession>A0ABW6KJL4</accession>
<comment type="caution">
    <text evidence="1">The sequence shown here is derived from an EMBL/GenBank/DDBJ whole genome shotgun (WGS) entry which is preliminary data.</text>
</comment>
<evidence type="ECO:0000313" key="1">
    <source>
        <dbReference type="EMBL" id="MFE9168095.1"/>
    </source>
</evidence>
<evidence type="ECO:0000313" key="2">
    <source>
        <dbReference type="Proteomes" id="UP001601197"/>
    </source>
</evidence>
<protein>
    <submittedName>
        <fullName evidence="1">Uncharacterized protein</fullName>
    </submittedName>
</protein>
<dbReference type="Proteomes" id="UP001601197">
    <property type="component" value="Unassembled WGS sequence"/>
</dbReference>
<proteinExistence type="predicted"/>
<keyword evidence="2" id="KW-1185">Reference proteome</keyword>
<dbReference type="RefSeq" id="WP_388341781.1">
    <property type="nucleotide sequence ID" value="NZ_JBIAFJ010000001.1"/>
</dbReference>
<organism evidence="1 2">
    <name type="scientific">Streptomyces kebangsaanensis</name>
    <dbReference type="NCBI Taxonomy" id="864058"/>
    <lineage>
        <taxon>Bacteria</taxon>
        <taxon>Bacillati</taxon>
        <taxon>Actinomycetota</taxon>
        <taxon>Actinomycetes</taxon>
        <taxon>Kitasatosporales</taxon>
        <taxon>Streptomycetaceae</taxon>
        <taxon>Streptomyces</taxon>
    </lineage>
</organism>